<keyword evidence="4" id="KW-1133">Transmembrane helix</keyword>
<evidence type="ECO:0000256" key="3">
    <source>
        <dbReference type="ARBA" id="ARBA00022729"/>
    </source>
</evidence>
<comment type="caution">
    <text evidence="8">The sequence shown here is derived from an EMBL/GenBank/DDBJ whole genome shotgun (WGS) entry which is preliminary data.</text>
</comment>
<evidence type="ECO:0000313" key="9">
    <source>
        <dbReference type="Proteomes" id="UP001187192"/>
    </source>
</evidence>
<reference evidence="8" key="1">
    <citation type="submission" date="2023-07" db="EMBL/GenBank/DDBJ databases">
        <title>draft genome sequence of fig (Ficus carica).</title>
        <authorList>
            <person name="Takahashi T."/>
            <person name="Nishimura K."/>
        </authorList>
    </citation>
    <scope>NUCLEOTIDE SEQUENCE</scope>
</reference>
<dbReference type="GO" id="GO:0016020">
    <property type="term" value="C:membrane"/>
    <property type="evidence" value="ECO:0007669"/>
    <property type="project" value="UniProtKB-SubCell"/>
</dbReference>
<feature type="domain" description="Malectin-like" evidence="7">
    <location>
        <begin position="32"/>
        <end position="206"/>
    </location>
</feature>
<evidence type="ECO:0000256" key="6">
    <source>
        <dbReference type="SAM" id="SignalP"/>
    </source>
</evidence>
<evidence type="ECO:0000313" key="8">
    <source>
        <dbReference type="EMBL" id="GMN71881.1"/>
    </source>
</evidence>
<keyword evidence="3 6" id="KW-0732">Signal</keyword>
<dbReference type="AlphaFoldDB" id="A0AA88EIX8"/>
<proteinExistence type="predicted"/>
<organism evidence="8 9">
    <name type="scientific">Ficus carica</name>
    <name type="common">Common fig</name>
    <dbReference type="NCBI Taxonomy" id="3494"/>
    <lineage>
        <taxon>Eukaryota</taxon>
        <taxon>Viridiplantae</taxon>
        <taxon>Streptophyta</taxon>
        <taxon>Embryophyta</taxon>
        <taxon>Tracheophyta</taxon>
        <taxon>Spermatophyta</taxon>
        <taxon>Magnoliopsida</taxon>
        <taxon>eudicotyledons</taxon>
        <taxon>Gunneridae</taxon>
        <taxon>Pentapetalae</taxon>
        <taxon>rosids</taxon>
        <taxon>fabids</taxon>
        <taxon>Rosales</taxon>
        <taxon>Moraceae</taxon>
        <taxon>Ficeae</taxon>
        <taxon>Ficus</taxon>
    </lineage>
</organism>
<evidence type="ECO:0000259" key="7">
    <source>
        <dbReference type="Pfam" id="PF12819"/>
    </source>
</evidence>
<sequence>MLPLAFEHFFLALLASFAFICDGQDQTRFISIDCGLEPDVTSYTEKITGLNFTSDQTFVDTGERKIILEKYKHKYQRQYSSLRSFPQGNRNCYKVKVAAAGAKYLIRAGFLYGDYDEQDMPPTFDLFVGNDLWDSVKIADSSYSVEKEIIHIPPQSHVLVCLVNTGHGIPFISTLEFRPLDNSTYPTQTAGESLASAGRWDVGSSKGYR</sequence>
<accession>A0AA88EIX8</accession>
<gene>
    <name evidence="8" type="ORF">TIFTF001_052739</name>
</gene>
<feature type="signal peptide" evidence="6">
    <location>
        <begin position="1"/>
        <end position="23"/>
    </location>
</feature>
<dbReference type="EMBL" id="BTGU01011488">
    <property type="protein sequence ID" value="GMN71881.1"/>
    <property type="molecule type" value="Genomic_DNA"/>
</dbReference>
<feature type="chain" id="PRO_5041663012" description="Malectin-like domain-containing protein" evidence="6">
    <location>
        <begin position="24"/>
        <end position="209"/>
    </location>
</feature>
<dbReference type="Pfam" id="PF12819">
    <property type="entry name" value="Malectin_like"/>
    <property type="match status" value="1"/>
</dbReference>
<comment type="subcellular location">
    <subcellularLocation>
        <location evidence="1">Membrane</location>
        <topology evidence="1">Single-pass membrane protein</topology>
    </subcellularLocation>
</comment>
<keyword evidence="9" id="KW-1185">Reference proteome</keyword>
<evidence type="ECO:0000256" key="5">
    <source>
        <dbReference type="ARBA" id="ARBA00023136"/>
    </source>
</evidence>
<dbReference type="PANTHER" id="PTHR45631">
    <property type="entry name" value="OS07G0107800 PROTEIN-RELATED"/>
    <property type="match status" value="1"/>
</dbReference>
<keyword evidence="2" id="KW-0812">Transmembrane</keyword>
<evidence type="ECO:0000256" key="2">
    <source>
        <dbReference type="ARBA" id="ARBA00022692"/>
    </source>
</evidence>
<keyword evidence="5" id="KW-0472">Membrane</keyword>
<protein>
    <recommendedName>
        <fullName evidence="7">Malectin-like domain-containing protein</fullName>
    </recommendedName>
</protein>
<dbReference type="Proteomes" id="UP001187192">
    <property type="component" value="Unassembled WGS sequence"/>
</dbReference>
<evidence type="ECO:0000256" key="4">
    <source>
        <dbReference type="ARBA" id="ARBA00022989"/>
    </source>
</evidence>
<dbReference type="InterPro" id="IPR024788">
    <property type="entry name" value="Malectin-like_Carb-bd_dom"/>
</dbReference>
<name>A0AA88EIX8_FICCA</name>
<dbReference type="PANTHER" id="PTHR45631:SF202">
    <property type="entry name" value="SENESCENCE-INDUCED RECEPTOR-LIKE SERINE_THREONINE-PROTEIN KINASE"/>
    <property type="match status" value="1"/>
</dbReference>
<evidence type="ECO:0000256" key="1">
    <source>
        <dbReference type="ARBA" id="ARBA00004167"/>
    </source>
</evidence>